<evidence type="ECO:0000313" key="2">
    <source>
        <dbReference type="Proteomes" id="UP000502508"/>
    </source>
</evidence>
<organism evidence="1 2">
    <name type="scientific">Phytohabitans flavus</name>
    <dbReference type="NCBI Taxonomy" id="1076124"/>
    <lineage>
        <taxon>Bacteria</taxon>
        <taxon>Bacillati</taxon>
        <taxon>Actinomycetota</taxon>
        <taxon>Actinomycetes</taxon>
        <taxon>Micromonosporales</taxon>
        <taxon>Micromonosporaceae</taxon>
    </lineage>
</organism>
<dbReference type="Proteomes" id="UP000502508">
    <property type="component" value="Chromosome"/>
</dbReference>
<dbReference type="KEGG" id="pfla:Pflav_005050"/>
<dbReference type="AlphaFoldDB" id="A0A6F8XJV2"/>
<reference evidence="1 2" key="1">
    <citation type="submission" date="2020-03" db="EMBL/GenBank/DDBJ databases">
        <title>Whole genome shotgun sequence of Phytohabitans flavus NBRC 107702.</title>
        <authorList>
            <person name="Komaki H."/>
            <person name="Tamura T."/>
        </authorList>
    </citation>
    <scope>NUCLEOTIDE SEQUENCE [LARGE SCALE GENOMIC DNA]</scope>
    <source>
        <strain evidence="1 2">NBRC 107702</strain>
    </source>
</reference>
<proteinExistence type="predicted"/>
<accession>A0A6F8XJV2</accession>
<keyword evidence="2" id="KW-1185">Reference proteome</keyword>
<protein>
    <submittedName>
        <fullName evidence="1">Uncharacterized protein</fullName>
    </submittedName>
</protein>
<evidence type="ECO:0000313" key="1">
    <source>
        <dbReference type="EMBL" id="BCB74095.1"/>
    </source>
</evidence>
<sequence>MTRWRSTAIEIAMSALLFVAALGVVAVVPGTPEPTGDLVHRVTVDGHAMSVLVAPERPGWNLVLLSGAGAAAGTRRDHMSPANSRPGAEGAWALVKLPEGSSRLWVRQDGHTAMLTVDTGREPAAVDLRGPDGPECASAVLGAHLAGTATPAACPADQLSPVDGAALRATVGFVAARKDRAITLVTDASPRSAAAAEVVRAAAAREGVTVLPEGAPAKGPAVVVAGWEAAAAALDGVLTGGARAEATYLAPWLFSPPLLAVPAGQLVAAPFAPDGERARHYLGSLGAALPGAAPTGAGFAAWLGTGHEAGAESTRLYAPVSLNPRLLGGMAHHDHGGASGAHWLAGGRLTAVSGPLAARAG</sequence>
<reference evidence="1 2" key="2">
    <citation type="submission" date="2020-03" db="EMBL/GenBank/DDBJ databases">
        <authorList>
            <person name="Ichikawa N."/>
            <person name="Kimura A."/>
            <person name="Kitahashi Y."/>
            <person name="Uohara A."/>
        </authorList>
    </citation>
    <scope>NUCLEOTIDE SEQUENCE [LARGE SCALE GENOMIC DNA]</scope>
    <source>
        <strain evidence="1 2">NBRC 107702</strain>
    </source>
</reference>
<dbReference type="EMBL" id="AP022870">
    <property type="protein sequence ID" value="BCB74095.1"/>
    <property type="molecule type" value="Genomic_DNA"/>
</dbReference>
<gene>
    <name evidence="1" type="ORF">Pflav_005050</name>
</gene>
<name>A0A6F8XJV2_9ACTN</name>